<dbReference type="SUPFAM" id="SSF48452">
    <property type="entry name" value="TPR-like"/>
    <property type="match status" value="1"/>
</dbReference>
<dbReference type="InterPro" id="IPR014018">
    <property type="entry name" value="SecA_motor_DEAD"/>
</dbReference>
<keyword evidence="2" id="KW-0813">Transport</keyword>
<dbReference type="GO" id="GO:0006886">
    <property type="term" value="P:intracellular protein transport"/>
    <property type="evidence" value="ECO:0007669"/>
    <property type="project" value="InterPro"/>
</dbReference>
<dbReference type="InterPro" id="IPR001650">
    <property type="entry name" value="Helicase_C-like"/>
</dbReference>
<dbReference type="GO" id="GO:0005524">
    <property type="term" value="F:ATP binding"/>
    <property type="evidence" value="ECO:0007669"/>
    <property type="project" value="InterPro"/>
</dbReference>
<dbReference type="STRING" id="84645.A0A498M6N2"/>
<dbReference type="FunFam" id="3.40.50.300:FF:004034">
    <property type="entry name" value="AGAP011982-PA"/>
    <property type="match status" value="1"/>
</dbReference>
<keyword evidence="8" id="KW-1185">Reference proteome</keyword>
<evidence type="ECO:0000256" key="1">
    <source>
        <dbReference type="ARBA" id="ARBA00022490"/>
    </source>
</evidence>
<dbReference type="InterPro" id="IPR000185">
    <property type="entry name" value="SecA"/>
</dbReference>
<dbReference type="PRINTS" id="PR00906">
    <property type="entry name" value="SECA"/>
</dbReference>
<dbReference type="PROSITE" id="PS51192">
    <property type="entry name" value="HELICASE_ATP_BIND_1"/>
    <property type="match status" value="1"/>
</dbReference>
<dbReference type="PANTHER" id="PTHR30612:SF0">
    <property type="entry name" value="CHLOROPLAST PROTEIN-TRANSPORTING ATPASE"/>
    <property type="match status" value="1"/>
</dbReference>
<dbReference type="PANTHER" id="PTHR30612">
    <property type="entry name" value="SECA INNER MEMBRANE COMPONENT OF SEC PROTEIN SECRETION SYSTEM"/>
    <property type="match status" value="1"/>
</dbReference>
<dbReference type="FunFam" id="3.40.50.300:FF:003501">
    <property type="entry name" value="Si:dkey-187j14.7"/>
    <property type="match status" value="1"/>
</dbReference>
<keyword evidence="1" id="KW-0963">Cytoplasm</keyword>
<dbReference type="InterPro" id="IPR011990">
    <property type="entry name" value="TPR-like_helical_dom_sf"/>
</dbReference>
<dbReference type="EMBL" id="QBIY01012781">
    <property type="protein sequence ID" value="RXN16549.1"/>
    <property type="molecule type" value="Genomic_DNA"/>
</dbReference>
<dbReference type="InterPro" id="IPR014001">
    <property type="entry name" value="Helicase_ATP-bd"/>
</dbReference>
<accession>A0A498M6N2</accession>
<evidence type="ECO:0000313" key="7">
    <source>
        <dbReference type="EMBL" id="RXN16549.1"/>
    </source>
</evidence>
<dbReference type="PROSITE" id="PS51194">
    <property type="entry name" value="HELICASE_CTER"/>
    <property type="match status" value="1"/>
</dbReference>
<evidence type="ECO:0000259" key="5">
    <source>
        <dbReference type="PROSITE" id="PS51194"/>
    </source>
</evidence>
<evidence type="ECO:0000313" key="8">
    <source>
        <dbReference type="Proteomes" id="UP000290572"/>
    </source>
</evidence>
<evidence type="ECO:0000259" key="4">
    <source>
        <dbReference type="PROSITE" id="PS51192"/>
    </source>
</evidence>
<dbReference type="Gene3D" id="3.90.1440.10">
    <property type="entry name" value="SecA, preprotein cross-linking domain"/>
    <property type="match status" value="1"/>
</dbReference>
<name>A0A498M6N2_LABRO</name>
<evidence type="ECO:0000259" key="6">
    <source>
        <dbReference type="PROSITE" id="PS51196"/>
    </source>
</evidence>
<dbReference type="AlphaFoldDB" id="A0A498M6N2"/>
<keyword evidence="2" id="KW-0653">Protein transport</keyword>
<dbReference type="GO" id="GO:0016020">
    <property type="term" value="C:membrane"/>
    <property type="evidence" value="ECO:0007669"/>
    <property type="project" value="InterPro"/>
</dbReference>
<organism evidence="7 8">
    <name type="scientific">Labeo rohita</name>
    <name type="common">Indian major carp</name>
    <name type="synonym">Cyprinus rohita</name>
    <dbReference type="NCBI Taxonomy" id="84645"/>
    <lineage>
        <taxon>Eukaryota</taxon>
        <taxon>Metazoa</taxon>
        <taxon>Chordata</taxon>
        <taxon>Craniata</taxon>
        <taxon>Vertebrata</taxon>
        <taxon>Euteleostomi</taxon>
        <taxon>Actinopterygii</taxon>
        <taxon>Neopterygii</taxon>
        <taxon>Teleostei</taxon>
        <taxon>Ostariophysi</taxon>
        <taxon>Cypriniformes</taxon>
        <taxon>Cyprinidae</taxon>
        <taxon>Labeoninae</taxon>
        <taxon>Labeonini</taxon>
        <taxon>Labeo</taxon>
    </lineage>
</organism>
<dbReference type="GO" id="GO:0006605">
    <property type="term" value="P:protein targeting"/>
    <property type="evidence" value="ECO:0007669"/>
    <property type="project" value="InterPro"/>
</dbReference>
<evidence type="ECO:0000256" key="2">
    <source>
        <dbReference type="ARBA" id="ARBA00022927"/>
    </source>
</evidence>
<gene>
    <name evidence="7" type="ORF">ROHU_008314</name>
</gene>
<dbReference type="Proteomes" id="UP000290572">
    <property type="component" value="Unassembled WGS sequence"/>
</dbReference>
<feature type="domain" description="SecA family profile" evidence="6">
    <location>
        <begin position="27"/>
        <end position="784"/>
    </location>
</feature>
<dbReference type="InterPro" id="IPR036670">
    <property type="entry name" value="SecA_X-link_sf"/>
</dbReference>
<feature type="domain" description="Helicase C-terminal" evidence="5">
    <location>
        <begin position="637"/>
        <end position="795"/>
    </location>
</feature>
<protein>
    <submittedName>
        <fullName evidence="7">Translocase subunit-like protein</fullName>
    </submittedName>
</protein>
<reference evidence="7 8" key="1">
    <citation type="submission" date="2018-03" db="EMBL/GenBank/DDBJ databases">
        <title>Draft genome sequence of Rohu Carp (Labeo rohita).</title>
        <authorList>
            <person name="Das P."/>
            <person name="Kushwaha B."/>
            <person name="Joshi C.G."/>
            <person name="Kumar D."/>
            <person name="Nagpure N.S."/>
            <person name="Sahoo L."/>
            <person name="Das S.P."/>
            <person name="Bit A."/>
            <person name="Patnaik S."/>
            <person name="Meher P.K."/>
            <person name="Jayasankar P."/>
            <person name="Koringa P.G."/>
            <person name="Patel N.V."/>
            <person name="Hinsu A.T."/>
            <person name="Kumar R."/>
            <person name="Pandey M."/>
            <person name="Agarwal S."/>
            <person name="Srivastava S."/>
            <person name="Singh M."/>
            <person name="Iquebal M.A."/>
            <person name="Jaiswal S."/>
            <person name="Angadi U.B."/>
            <person name="Kumar N."/>
            <person name="Raza M."/>
            <person name="Shah T.M."/>
            <person name="Rai A."/>
            <person name="Jena J.K."/>
        </authorList>
    </citation>
    <scope>NUCLEOTIDE SEQUENCE [LARGE SCALE GENOMIC DNA]</scope>
    <source>
        <strain evidence="7">DASCIFA01</strain>
        <tissue evidence="7">Testis</tissue>
    </source>
</reference>
<dbReference type="SUPFAM" id="SSF81767">
    <property type="entry name" value="Pre-protein crosslinking domain of SecA"/>
    <property type="match status" value="1"/>
</dbReference>
<dbReference type="Pfam" id="PF07517">
    <property type="entry name" value="SecA_DEAD"/>
    <property type="match status" value="1"/>
</dbReference>
<dbReference type="GO" id="GO:0017038">
    <property type="term" value="P:protein import"/>
    <property type="evidence" value="ECO:0007669"/>
    <property type="project" value="InterPro"/>
</dbReference>
<sequence length="1097" mass="124826">MEASGKLLSSRLFSLCKNGQWREDDVVKLFKALVEQYNGRNEDFHTWIIRMLHQVEIHKISVSDLTVNDNTMDHVEAKIIDTAKNTDEKTLDEIVKEICEQSYIDEQTMREVKEIVHSVYECRSASTAPHLQGIKQNLFKLCKAVEKTKKYKPRVTQMVSWCILVLSKSSRLVQVLTGEGKSCIVAMFAAYKVMIEKKNPDIISSSPVLAERDADEWLAFYKELNITVDVNTNKSDGKELKKCYECQVVYGTTQSFAGDFLRQCFHRRDVRPIREFQCVIVDEVDSLMLDKGLEVVYLNSNLPLMEPLNVILAEIWLIINQLKRFDTGEILGPIQPFSDVMSEIIHENKNIDQLSIVEMAVDTGIMPLKSPIKMEENMGDVLKQLDNASVVQMVAFLTTFVRNFPQYFFKLYQQEPDGTLRKQADDIGSAGNDKEQDISIVLLGNRKCHVVHFEEDSLVKSLGEMIKKRYQSETVKEQNQSRIPGLQDLINDKMSTWIENALLATKMTEGHEFIFHGDGVVPVDYECTGVVQNNMRWGNGLQQFLEMKHHTKLSNMSLITNFMSNVGLFKKYPNQIYGITGTLGDQTELDMLKRLYDGIKTCKIPSFRRRKLYELEGMVISEEGEWIRSICNVVQDQVTSTVYRGPRAALVICETINRAEMFYNAFARIMSATKLKRYVNNNSDNSTVTNSTVQAGEIIIATNLAGRGTDLKVCEGVNEAGGLFVVQTFLPLNVRVEQQAFGRTARQGSPGSAQLIMCTSHFSDSVKMVMSLNTSVTSFHKYLSYHTSLTENLLEDALNHYLENHNFPIHKAMASTLTDLLIIKSFSLQDLEKAKEARNIVVKIRLSRFLEKEIPKITKKEKLFSVYLDFLDKIYKDGVLSGQRDVIVSCLHECWGLWFLKYFSEKTSIETLEKQLNNDLSNAKQKLLSKQSPSTMVYYYIRSGNILRQKGHLAESIEMYTKALEEGACWKFIPLYNRALATVMQKDGDYITKALADLDMAEKAIDSYKSQLSQILTFVKPPSQEKTSLAEQFQVKLAIADLLEMNIQDAVMELKRAKSAGGDVTFFLAIDILMRHVSSTEGENLTERLAHLLADCM</sequence>
<proteinExistence type="predicted"/>
<keyword evidence="3" id="KW-0811">Translocation</keyword>
<dbReference type="SMART" id="SM00957">
    <property type="entry name" value="SecA_DEAD"/>
    <property type="match status" value="1"/>
</dbReference>
<evidence type="ECO:0000256" key="3">
    <source>
        <dbReference type="ARBA" id="ARBA00023010"/>
    </source>
</evidence>
<comment type="caution">
    <text evidence="7">The sequence shown here is derived from an EMBL/GenBank/DDBJ whole genome shotgun (WGS) entry which is preliminary data.</text>
</comment>
<dbReference type="InterPro" id="IPR011115">
    <property type="entry name" value="SecA_DEAD"/>
</dbReference>
<dbReference type="InterPro" id="IPR027417">
    <property type="entry name" value="P-loop_NTPase"/>
</dbReference>
<dbReference type="SUPFAM" id="SSF52540">
    <property type="entry name" value="P-loop containing nucleoside triphosphate hydrolases"/>
    <property type="match status" value="2"/>
</dbReference>
<dbReference type="PROSITE" id="PS51196">
    <property type="entry name" value="SECA_MOTOR_DEAD"/>
    <property type="match status" value="1"/>
</dbReference>
<feature type="domain" description="Helicase ATP-binding" evidence="4">
    <location>
        <begin position="162"/>
        <end position="305"/>
    </location>
</feature>
<dbReference type="Gene3D" id="3.40.50.300">
    <property type="entry name" value="P-loop containing nucleotide triphosphate hydrolases"/>
    <property type="match status" value="2"/>
</dbReference>